<gene>
    <name evidence="2" type="ORF">BGC07_15705</name>
</gene>
<sequence>MSINTILTDIGIQSVFNANNLGFEAEISHIAFGDGGYAPSYTATALQSEKQRVMVAGGERQGAKQIQLTAKLTGDIEFWVREVGVFLNDGTLLALYSDPVKTLGYKAAGIDFLTSFDLVLDRLPDDSVTFTVDGNNLNLSLAEPLIQSAVAHTKLAAITIKMLQRQFHFEKTLEGA</sequence>
<dbReference type="InterPro" id="IPR022225">
    <property type="entry name" value="Phage_tail_fibre_N"/>
</dbReference>
<dbReference type="EMBL" id="MDTU01000002">
    <property type="protein sequence ID" value="ODN41552.1"/>
    <property type="molecule type" value="Genomic_DNA"/>
</dbReference>
<protein>
    <recommendedName>
        <fullName evidence="1">Phage tail fibre protein N-terminal domain-containing protein</fullName>
    </recommendedName>
</protein>
<evidence type="ECO:0000259" key="1">
    <source>
        <dbReference type="Pfam" id="PF12571"/>
    </source>
</evidence>
<evidence type="ECO:0000313" key="2">
    <source>
        <dbReference type="EMBL" id="ODN41552.1"/>
    </source>
</evidence>
<accession>A0ABX2ZY96</accession>
<name>A0ABX2ZY96_9GAMM</name>
<keyword evidence="3" id="KW-1185">Reference proteome</keyword>
<feature type="domain" description="Phage tail fibre protein N-terminal" evidence="1">
    <location>
        <begin position="3"/>
        <end position="95"/>
    </location>
</feature>
<dbReference type="Pfam" id="PF12571">
    <property type="entry name" value="Phage_tail_fib"/>
    <property type="match status" value="1"/>
</dbReference>
<dbReference type="Proteomes" id="UP000094329">
    <property type="component" value="Unassembled WGS sequence"/>
</dbReference>
<dbReference type="RefSeq" id="WP_069314017.1">
    <property type="nucleotide sequence ID" value="NZ_MDTU01000002.1"/>
</dbReference>
<organism evidence="2 3">
    <name type="scientific">Piscirickettsia litoralis</name>
    <dbReference type="NCBI Taxonomy" id="1891921"/>
    <lineage>
        <taxon>Bacteria</taxon>
        <taxon>Pseudomonadati</taxon>
        <taxon>Pseudomonadota</taxon>
        <taxon>Gammaproteobacteria</taxon>
        <taxon>Thiotrichales</taxon>
        <taxon>Piscirickettsiaceae</taxon>
        <taxon>Piscirickettsia</taxon>
    </lineage>
</organism>
<proteinExistence type="predicted"/>
<evidence type="ECO:0000313" key="3">
    <source>
        <dbReference type="Proteomes" id="UP000094329"/>
    </source>
</evidence>
<comment type="caution">
    <text evidence="2">The sequence shown here is derived from an EMBL/GenBank/DDBJ whole genome shotgun (WGS) entry which is preliminary data.</text>
</comment>
<reference evidence="2 3" key="1">
    <citation type="submission" date="2016-08" db="EMBL/GenBank/DDBJ databases">
        <title>Draft genome sequence of Candidatus Piscirickettsia litoralis, from seawater.</title>
        <authorList>
            <person name="Wan X."/>
            <person name="Lee A.J."/>
            <person name="Hou S."/>
            <person name="Donachie S.P."/>
        </authorList>
    </citation>
    <scope>NUCLEOTIDE SEQUENCE [LARGE SCALE GENOMIC DNA]</scope>
    <source>
        <strain evidence="2 3">Y2</strain>
    </source>
</reference>